<dbReference type="GeneID" id="26839982"/>
<gene>
    <name evidence="3" type="ORF">AC631_02973</name>
</gene>
<name>A0A0V1PYE6_9ASCO</name>
<dbReference type="RefSeq" id="XP_015467379.1">
    <property type="nucleotide sequence ID" value="XM_015611802.1"/>
</dbReference>
<keyword evidence="2" id="KW-0999">Mitochondrion inner membrane</keyword>
<dbReference type="OrthoDB" id="274641at2759"/>
<keyword evidence="2" id="KW-0249">Electron transport</keyword>
<dbReference type="PANTHER" id="PTHR12910">
    <property type="entry name" value="NADH-UBIQUINONE OXIDOREDUCTASE SUBUNIT B17.2"/>
    <property type="match status" value="1"/>
</dbReference>
<keyword evidence="2" id="KW-0472">Membrane</keyword>
<dbReference type="EMBL" id="LMYN01000058">
    <property type="protein sequence ID" value="KSA01277.1"/>
    <property type="molecule type" value="Genomic_DNA"/>
</dbReference>
<keyword evidence="2" id="KW-0813">Transport</keyword>
<organism evidence="3 4">
    <name type="scientific">Debaryomyces fabryi</name>
    <dbReference type="NCBI Taxonomy" id="58627"/>
    <lineage>
        <taxon>Eukaryota</taxon>
        <taxon>Fungi</taxon>
        <taxon>Dikarya</taxon>
        <taxon>Ascomycota</taxon>
        <taxon>Saccharomycotina</taxon>
        <taxon>Pichiomycetes</taxon>
        <taxon>Debaryomycetaceae</taxon>
        <taxon>Debaryomyces</taxon>
    </lineage>
</organism>
<dbReference type="AlphaFoldDB" id="A0A0V1PYE6"/>
<evidence type="ECO:0000256" key="1">
    <source>
        <dbReference type="ARBA" id="ARBA00007355"/>
    </source>
</evidence>
<dbReference type="GO" id="GO:0006979">
    <property type="term" value="P:response to oxidative stress"/>
    <property type="evidence" value="ECO:0007669"/>
    <property type="project" value="TreeGrafter"/>
</dbReference>
<dbReference type="Proteomes" id="UP000054251">
    <property type="component" value="Unassembled WGS sequence"/>
</dbReference>
<sequence length="144" mass="16644">MSTSIVRTLKNIYSSGLKRAAWQVHNLNDTKRGWLVGEDDFGNKYYETDVPEEIHLRSRWVEYSDWNMSVDMSKVEPGWHYWLGYGTNTPPNKLPADQKTVRAYPLPDLHKKNFTGSPGAFVTYNTAKPKHTAWTPEVKERVEA</sequence>
<keyword evidence="2" id="KW-0496">Mitochondrion</keyword>
<comment type="function">
    <text evidence="2">Accessory subunit of the mitochondrial membrane respiratory chain NADH dehydrogenase (Complex I), that is believed not to be involved in catalysis. Complex I functions in the transfer of electrons from NADH to the respiratory chain. The immediate electron acceptor for the enzyme is believed to be ubiquinone.</text>
</comment>
<dbReference type="InterPro" id="IPR007763">
    <property type="entry name" value="NDUFA12"/>
</dbReference>
<dbReference type="GO" id="GO:0005743">
    <property type="term" value="C:mitochondrial inner membrane"/>
    <property type="evidence" value="ECO:0007669"/>
    <property type="project" value="UniProtKB-SubCell"/>
</dbReference>
<evidence type="ECO:0000313" key="3">
    <source>
        <dbReference type="EMBL" id="KSA01277.1"/>
    </source>
</evidence>
<evidence type="ECO:0000313" key="4">
    <source>
        <dbReference type="Proteomes" id="UP000054251"/>
    </source>
</evidence>
<dbReference type="PANTHER" id="PTHR12910:SF2">
    <property type="entry name" value="NADH DEHYDROGENASE [UBIQUINONE] 1 ALPHA SUBCOMPLEX SUBUNIT 12"/>
    <property type="match status" value="1"/>
</dbReference>
<accession>A0A0V1PYE6</accession>
<keyword evidence="4" id="KW-1185">Reference proteome</keyword>
<evidence type="ECO:0000256" key="2">
    <source>
        <dbReference type="RuleBase" id="RU363103"/>
    </source>
</evidence>
<comment type="subcellular location">
    <subcellularLocation>
        <location evidence="2">Mitochondrion inner membrane</location>
        <topology evidence="2">Peripheral membrane protein</topology>
        <orientation evidence="2">Matrix side</orientation>
    </subcellularLocation>
</comment>
<protein>
    <recommendedName>
        <fullName evidence="2">NADH dehydrogenase [ubiquinone] 1 alpha subcomplex subunit</fullName>
    </recommendedName>
</protein>
<keyword evidence="2" id="KW-0679">Respiratory chain</keyword>
<comment type="similarity">
    <text evidence="1 2">Belongs to the complex I NDUFA12 subunit family.</text>
</comment>
<dbReference type="GO" id="GO:0045271">
    <property type="term" value="C:respiratory chain complex I"/>
    <property type="evidence" value="ECO:0007669"/>
    <property type="project" value="InterPro"/>
</dbReference>
<proteinExistence type="inferred from homology"/>
<reference evidence="3 4" key="1">
    <citation type="submission" date="2015-11" db="EMBL/GenBank/DDBJ databases">
        <title>The genome of Debaryomyces fabryi.</title>
        <authorList>
            <person name="Tafer H."/>
            <person name="Lopandic K."/>
        </authorList>
    </citation>
    <scope>NUCLEOTIDE SEQUENCE [LARGE SCALE GENOMIC DNA]</scope>
    <source>
        <strain evidence="3 4">CBS 789</strain>
    </source>
</reference>
<comment type="caution">
    <text evidence="3">The sequence shown here is derived from an EMBL/GenBank/DDBJ whole genome shotgun (WGS) entry which is preliminary data.</text>
</comment>
<dbReference type="Pfam" id="PF05071">
    <property type="entry name" value="NDUFA12"/>
    <property type="match status" value="1"/>
</dbReference>